<dbReference type="PANTHER" id="PTHR46536">
    <property type="entry name" value="ARL14 EFFECTOR PROTEIN"/>
    <property type="match status" value="1"/>
</dbReference>
<organism evidence="3 4">
    <name type="scientific">Meloidogyne enterolobii</name>
    <name type="common">Root-knot nematode worm</name>
    <name type="synonym">Meloidogyne mayaguensis</name>
    <dbReference type="NCBI Taxonomy" id="390850"/>
    <lineage>
        <taxon>Eukaryota</taxon>
        <taxon>Metazoa</taxon>
        <taxon>Ecdysozoa</taxon>
        <taxon>Nematoda</taxon>
        <taxon>Chromadorea</taxon>
        <taxon>Rhabditida</taxon>
        <taxon>Tylenchina</taxon>
        <taxon>Tylenchomorpha</taxon>
        <taxon>Tylenchoidea</taxon>
        <taxon>Meloidogynidae</taxon>
        <taxon>Meloidogyninae</taxon>
        <taxon>Meloidogyne</taxon>
    </lineage>
</organism>
<evidence type="ECO:0000256" key="1">
    <source>
        <dbReference type="SAM" id="MobiDB-lite"/>
    </source>
</evidence>
<reference evidence="3 4" key="1">
    <citation type="submission" date="2020-08" db="EMBL/GenBank/DDBJ databases">
        <authorList>
            <person name="Koutsovoulos G."/>
            <person name="Danchin GJ E."/>
        </authorList>
    </citation>
    <scope>NUCLEOTIDE SEQUENCE [LARGE SCALE GENOMIC DNA]</scope>
</reference>
<feature type="domain" description="ARF7 effector protein C-terminal" evidence="2">
    <location>
        <begin position="212"/>
        <end position="279"/>
    </location>
</feature>
<dbReference type="AlphaFoldDB" id="A0A6V7UTE7"/>
<dbReference type="InterPro" id="IPR029264">
    <property type="entry name" value="ARF7EP_C"/>
</dbReference>
<dbReference type="Proteomes" id="UP000580250">
    <property type="component" value="Unassembled WGS sequence"/>
</dbReference>
<feature type="region of interest" description="Disordered" evidence="1">
    <location>
        <begin position="115"/>
        <end position="138"/>
    </location>
</feature>
<feature type="compositionally biased region" description="Acidic residues" evidence="1">
    <location>
        <begin position="34"/>
        <end position="52"/>
    </location>
</feature>
<dbReference type="OrthoDB" id="5782578at2759"/>
<protein>
    <recommendedName>
        <fullName evidence="2">ARF7 effector protein C-terminal domain-containing protein</fullName>
    </recommendedName>
</protein>
<accession>A0A6V7UTE7</accession>
<feature type="region of interest" description="Disordered" evidence="1">
    <location>
        <begin position="1"/>
        <end position="52"/>
    </location>
</feature>
<name>A0A6V7UTE7_MELEN</name>
<comment type="caution">
    <text evidence="3">The sequence shown here is derived from an EMBL/GenBank/DDBJ whole genome shotgun (WGS) entry which is preliminary data.</text>
</comment>
<feature type="compositionally biased region" description="Polar residues" evidence="1">
    <location>
        <begin position="1"/>
        <end position="20"/>
    </location>
</feature>
<gene>
    <name evidence="3" type="ORF">MENT_LOCUS17057</name>
</gene>
<proteinExistence type="predicted"/>
<sequence length="291" mass="33103">MSSSPSRSEHFSLNTSQLTESNEDDNNRDVLERTEDDEDDSFHPELEDDELSTDARTLIEFSQQIASASEAGCSTQAVSEELVDLQRLRRTQKIFKELQFNNPGRQLVESLSTDGLTEYATNRPKRNKNRNRTTNEDLNSSLNNLLKTSEKYSHQGFCYRKNKGSSDGQIIFWVCVDRRNDCKGRVWTTSCESRKFIRLVTEHSCTLESSRNTNKSSNYTGKLFHNQKGHLTTSRGAVDLCDCLDLECSGCNYPCKKCGSQKCSYSCRNNRRTYIESIDELGSGSTKNPFL</sequence>
<evidence type="ECO:0000313" key="4">
    <source>
        <dbReference type="Proteomes" id="UP000580250"/>
    </source>
</evidence>
<dbReference type="PANTHER" id="PTHR46536:SF3">
    <property type="entry name" value="ARF7 EFFECTOR PROTEIN C-TERMINAL DOMAIN-CONTAINING PROTEIN"/>
    <property type="match status" value="1"/>
</dbReference>
<evidence type="ECO:0000259" key="2">
    <source>
        <dbReference type="Pfam" id="PF14949"/>
    </source>
</evidence>
<evidence type="ECO:0000313" key="3">
    <source>
        <dbReference type="EMBL" id="CAD2165258.1"/>
    </source>
</evidence>
<dbReference type="Pfam" id="PF14949">
    <property type="entry name" value="ARF7EP_C"/>
    <property type="match status" value="1"/>
</dbReference>
<dbReference type="EMBL" id="CAJEWN010000109">
    <property type="protein sequence ID" value="CAD2165258.1"/>
    <property type="molecule type" value="Genomic_DNA"/>
</dbReference>